<dbReference type="Gene3D" id="3.30.1540.10">
    <property type="entry name" value="formyl-coa transferase, domain 3"/>
    <property type="match status" value="1"/>
</dbReference>
<organism evidence="1 2">
    <name type="scientific">Pollutimonas nitritireducens</name>
    <dbReference type="NCBI Taxonomy" id="2045209"/>
    <lineage>
        <taxon>Bacteria</taxon>
        <taxon>Pseudomonadati</taxon>
        <taxon>Pseudomonadota</taxon>
        <taxon>Betaproteobacteria</taxon>
        <taxon>Burkholderiales</taxon>
        <taxon>Alcaligenaceae</taxon>
        <taxon>Pollutimonas</taxon>
    </lineage>
</organism>
<dbReference type="PANTHER" id="PTHR48228:SF5">
    <property type="entry name" value="ALPHA-METHYLACYL-COA RACEMASE"/>
    <property type="match status" value="1"/>
</dbReference>
<evidence type="ECO:0000313" key="1">
    <source>
        <dbReference type="EMBL" id="PLC55922.1"/>
    </source>
</evidence>
<dbReference type="Gene3D" id="3.40.50.10540">
    <property type="entry name" value="Crotonobetainyl-coa:carnitine coa-transferase, domain 1"/>
    <property type="match status" value="1"/>
</dbReference>
<keyword evidence="1" id="KW-0808">Transferase</keyword>
<dbReference type="PANTHER" id="PTHR48228">
    <property type="entry name" value="SUCCINYL-COA--D-CITRAMALATE COA-TRANSFERASE"/>
    <property type="match status" value="1"/>
</dbReference>
<dbReference type="OrthoDB" id="5294844at2"/>
<dbReference type="EMBL" id="PDNV01000001">
    <property type="protein sequence ID" value="PLC55922.1"/>
    <property type="molecule type" value="Genomic_DNA"/>
</dbReference>
<sequence length="381" mass="41137">MSKKINSRRPLSDCRVLDFSNLLPGPFATQILAEAGAQVIKIERPDGGDELRAGLPRWGDTSLGFALLNGGKRSIAIDLKSSGALEQILPLVREADVLVEQFRPGVMARLGLGYGDLKEINPRLVYCSITGYGQDGPSAQVAGHDLTYMAESGLLSLSQGADGSPTLPPVLVADIGAGTMPAVINILLALRSRDVTGEGSWVDISITDNLFAFPYWGVARGERYGDWPKSGGERLTGGSPRYYIYQASDGRHIAAAPLEQRFWNVFCEAIGLAAHWRDDSKDPAGTRDAVAEIIACHDSAHWRSVFEGKDACAVVVSTLREAADHSHFRSRGLFDRRISDGNDSAPALKVPLDPQFLREKAASDWPVLGEGNGLLEHSFTL</sequence>
<accession>A0A2N4ULM9</accession>
<dbReference type="InterPro" id="IPR003673">
    <property type="entry name" value="CoA-Trfase_fam_III"/>
</dbReference>
<dbReference type="RefSeq" id="WP_102068391.1">
    <property type="nucleotide sequence ID" value="NZ_PDNV01000001.1"/>
</dbReference>
<protein>
    <submittedName>
        <fullName evidence="1">CoA transferase</fullName>
    </submittedName>
</protein>
<keyword evidence="2" id="KW-1185">Reference proteome</keyword>
<dbReference type="InterPro" id="IPR044855">
    <property type="entry name" value="CoA-Trfase_III_dom3_sf"/>
</dbReference>
<dbReference type="InterPro" id="IPR023606">
    <property type="entry name" value="CoA-Trfase_III_dom_1_sf"/>
</dbReference>
<dbReference type="InterPro" id="IPR050509">
    <property type="entry name" value="CoA-transferase_III"/>
</dbReference>
<gene>
    <name evidence="1" type="ORF">CR155_02460</name>
</gene>
<evidence type="ECO:0000313" key="2">
    <source>
        <dbReference type="Proteomes" id="UP000234328"/>
    </source>
</evidence>
<dbReference type="AlphaFoldDB" id="A0A2N4ULM9"/>
<name>A0A2N4ULM9_9BURK</name>
<dbReference type="Proteomes" id="UP000234328">
    <property type="component" value="Unassembled WGS sequence"/>
</dbReference>
<comment type="caution">
    <text evidence="1">The sequence shown here is derived from an EMBL/GenBank/DDBJ whole genome shotgun (WGS) entry which is preliminary data.</text>
</comment>
<dbReference type="SUPFAM" id="SSF89796">
    <property type="entry name" value="CoA-transferase family III (CaiB/BaiF)"/>
    <property type="match status" value="1"/>
</dbReference>
<dbReference type="GO" id="GO:0016740">
    <property type="term" value="F:transferase activity"/>
    <property type="evidence" value="ECO:0007669"/>
    <property type="project" value="UniProtKB-KW"/>
</dbReference>
<proteinExistence type="predicted"/>
<reference evidence="1 2" key="1">
    <citation type="submission" date="2017-10" db="EMBL/GenBank/DDBJ databases">
        <title>Two draft genome sequences of Pusillimonas sp. strains isolated from a nitrate- and radionuclide-contaminated groundwater in Russia.</title>
        <authorList>
            <person name="Grouzdev D.S."/>
            <person name="Tourova T.P."/>
            <person name="Goeva M.A."/>
            <person name="Babich T.L."/>
            <person name="Sokolova D.S."/>
            <person name="Abdullin R."/>
            <person name="Poltaraus A.B."/>
            <person name="Toshchakov S.V."/>
            <person name="Nazina T.N."/>
        </authorList>
    </citation>
    <scope>NUCLEOTIDE SEQUENCE [LARGE SCALE GENOMIC DNA]</scope>
    <source>
        <strain evidence="1 2">JR1/69-2-13</strain>
    </source>
</reference>
<dbReference type="Pfam" id="PF02515">
    <property type="entry name" value="CoA_transf_3"/>
    <property type="match status" value="1"/>
</dbReference>